<gene>
    <name evidence="2" type="ORF">B9Z19DRAFT_394012</name>
</gene>
<comment type="caution">
    <text evidence="2">The sequence shown here is derived from an EMBL/GenBank/DDBJ whole genome shotgun (WGS) entry which is preliminary data.</text>
</comment>
<proteinExistence type="predicted"/>
<keyword evidence="1" id="KW-0472">Membrane</keyword>
<dbReference type="EMBL" id="NESQ01000264">
    <property type="protein sequence ID" value="PUU74884.1"/>
    <property type="molecule type" value="Genomic_DNA"/>
</dbReference>
<feature type="transmembrane region" description="Helical" evidence="1">
    <location>
        <begin position="21"/>
        <end position="39"/>
    </location>
</feature>
<evidence type="ECO:0000313" key="2">
    <source>
        <dbReference type="EMBL" id="PUU74884.1"/>
    </source>
</evidence>
<accession>A0A2T6ZHJ7</accession>
<name>A0A2T6ZHJ7_TUBBO</name>
<dbReference type="AlphaFoldDB" id="A0A2T6ZHJ7"/>
<evidence type="ECO:0000313" key="3">
    <source>
        <dbReference type="Proteomes" id="UP000244722"/>
    </source>
</evidence>
<feature type="transmembrane region" description="Helical" evidence="1">
    <location>
        <begin position="45"/>
        <end position="65"/>
    </location>
</feature>
<organism evidence="2 3">
    <name type="scientific">Tuber borchii</name>
    <name type="common">White truffle</name>
    <dbReference type="NCBI Taxonomy" id="42251"/>
    <lineage>
        <taxon>Eukaryota</taxon>
        <taxon>Fungi</taxon>
        <taxon>Dikarya</taxon>
        <taxon>Ascomycota</taxon>
        <taxon>Pezizomycotina</taxon>
        <taxon>Pezizomycetes</taxon>
        <taxon>Pezizales</taxon>
        <taxon>Tuberaceae</taxon>
        <taxon>Tuber</taxon>
    </lineage>
</organism>
<evidence type="ECO:0000256" key="1">
    <source>
        <dbReference type="SAM" id="Phobius"/>
    </source>
</evidence>
<dbReference type="Proteomes" id="UP000244722">
    <property type="component" value="Unassembled WGS sequence"/>
</dbReference>
<keyword evidence="1" id="KW-0812">Transmembrane</keyword>
<reference evidence="2 3" key="1">
    <citation type="submission" date="2017-04" db="EMBL/GenBank/DDBJ databases">
        <title>Draft genome sequence of Tuber borchii Vittad., a whitish edible truffle.</title>
        <authorList>
            <consortium name="DOE Joint Genome Institute"/>
            <person name="Murat C."/>
            <person name="Kuo A."/>
            <person name="Barry K.W."/>
            <person name="Clum A."/>
            <person name="Dockter R.B."/>
            <person name="Fauchery L."/>
            <person name="Iotti M."/>
            <person name="Kohler A."/>
            <person name="Labutti K."/>
            <person name="Lindquist E.A."/>
            <person name="Lipzen A."/>
            <person name="Ohm R.A."/>
            <person name="Wang M."/>
            <person name="Grigoriev I.V."/>
            <person name="Zambonelli A."/>
            <person name="Martin F.M."/>
        </authorList>
    </citation>
    <scope>NUCLEOTIDE SEQUENCE [LARGE SCALE GENOMIC DNA]</scope>
    <source>
        <strain evidence="2 3">Tbo3840</strain>
    </source>
</reference>
<keyword evidence="3" id="KW-1185">Reference proteome</keyword>
<sequence length="81" mass="9442">MYVCIYYCRAIVGWMRLNRMMIIRSVSVLCLFTYIHTQPNILTPFLPSFLFALALAFTLTLTLTLTRTHSRSYSLFPCLVL</sequence>
<protein>
    <submittedName>
        <fullName evidence="2">Uncharacterized protein</fullName>
    </submittedName>
</protein>
<keyword evidence="1" id="KW-1133">Transmembrane helix</keyword>